<dbReference type="PATRIC" id="fig|1212489.4.peg.219"/>
<protein>
    <submittedName>
        <fullName evidence="1">Uncharacterized protein</fullName>
    </submittedName>
</protein>
<dbReference type="RefSeq" id="WP_058494566.1">
    <property type="nucleotide sequence ID" value="NZ_CAAAIU010000006.1"/>
</dbReference>
<dbReference type="AlphaFoldDB" id="A0A0W0TE41"/>
<dbReference type="Proteomes" id="UP000054736">
    <property type="component" value="Unassembled WGS sequence"/>
</dbReference>
<proteinExistence type="predicted"/>
<dbReference type="EMBL" id="LNXY01000001">
    <property type="protein sequence ID" value="KTC93864.1"/>
    <property type="molecule type" value="Genomic_DNA"/>
</dbReference>
<sequence>MVSFEYKGFLGSYEIKKIQSNLFAADGDIRKKNDSFGYARKFYTENLNELDAQKDIISLMEDYINYELQQIKE</sequence>
<accession>A0A0W0TE41</accession>
<reference evidence="1 2" key="1">
    <citation type="submission" date="2015-11" db="EMBL/GenBank/DDBJ databases">
        <title>Genomic analysis of 38 Legionella species identifies large and diverse effector repertoires.</title>
        <authorList>
            <person name="Burstein D."/>
            <person name="Amaro F."/>
            <person name="Zusman T."/>
            <person name="Lifshitz Z."/>
            <person name="Cohen O."/>
            <person name="Gilbert J.A."/>
            <person name="Pupko T."/>
            <person name="Shuman H.A."/>
            <person name="Segal G."/>
        </authorList>
    </citation>
    <scope>NUCLEOTIDE SEQUENCE [LARGE SCALE GENOMIC DNA]</scope>
    <source>
        <strain evidence="1 2">ATCC 700990</strain>
    </source>
</reference>
<comment type="caution">
    <text evidence="1">The sequence shown here is derived from an EMBL/GenBank/DDBJ whole genome shotgun (WGS) entry which is preliminary data.</text>
</comment>
<name>A0A0W0TE41_9GAMM</name>
<keyword evidence="2" id="KW-1185">Reference proteome</keyword>
<evidence type="ECO:0000313" key="1">
    <source>
        <dbReference type="EMBL" id="KTC93864.1"/>
    </source>
</evidence>
<evidence type="ECO:0000313" key="2">
    <source>
        <dbReference type="Proteomes" id="UP000054736"/>
    </source>
</evidence>
<organism evidence="1 2">
    <name type="scientific">Legionella drozanskii LLAP-1</name>
    <dbReference type="NCBI Taxonomy" id="1212489"/>
    <lineage>
        <taxon>Bacteria</taxon>
        <taxon>Pseudomonadati</taxon>
        <taxon>Pseudomonadota</taxon>
        <taxon>Gammaproteobacteria</taxon>
        <taxon>Legionellales</taxon>
        <taxon>Legionellaceae</taxon>
        <taxon>Legionella</taxon>
    </lineage>
</organism>
<gene>
    <name evidence="1" type="ORF">Ldro_0214</name>
</gene>